<proteinExistence type="predicted"/>
<sequence>MMILMVACPEEKAEDLPNEIQHGRAGQPRLTLRTIIVSLLKATTASQSAASCARPRHYSQQHQHLRITQGRKPFHCINNQLVKHTLQKVVYIKVELNSGK</sequence>
<evidence type="ECO:0000313" key="1">
    <source>
        <dbReference type="EMBL" id="VAX04516.1"/>
    </source>
</evidence>
<protein>
    <submittedName>
        <fullName evidence="1">Uncharacterized protein</fullName>
    </submittedName>
</protein>
<reference evidence="1" key="1">
    <citation type="submission" date="2018-06" db="EMBL/GenBank/DDBJ databases">
        <authorList>
            <person name="Zhirakovskaya E."/>
        </authorList>
    </citation>
    <scope>NUCLEOTIDE SEQUENCE</scope>
</reference>
<dbReference type="EMBL" id="UOFU01000383">
    <property type="protein sequence ID" value="VAX04516.1"/>
    <property type="molecule type" value="Genomic_DNA"/>
</dbReference>
<organism evidence="1">
    <name type="scientific">hydrothermal vent metagenome</name>
    <dbReference type="NCBI Taxonomy" id="652676"/>
    <lineage>
        <taxon>unclassified sequences</taxon>
        <taxon>metagenomes</taxon>
        <taxon>ecological metagenomes</taxon>
    </lineage>
</organism>
<name>A0A3B1AF89_9ZZZZ</name>
<accession>A0A3B1AF89</accession>
<gene>
    <name evidence="1" type="ORF">MNBD_GAMMA20-2379</name>
</gene>
<dbReference type="AlphaFoldDB" id="A0A3B1AF89"/>